<keyword evidence="6 9" id="KW-1133">Transmembrane helix</keyword>
<evidence type="ECO:0000256" key="8">
    <source>
        <dbReference type="ARBA" id="ARBA00023136"/>
    </source>
</evidence>
<evidence type="ECO:0000256" key="5">
    <source>
        <dbReference type="ARBA" id="ARBA00022927"/>
    </source>
</evidence>
<evidence type="ECO:0000256" key="7">
    <source>
        <dbReference type="ARBA" id="ARBA00023054"/>
    </source>
</evidence>
<dbReference type="Gene3D" id="1.20.5.110">
    <property type="match status" value="1"/>
</dbReference>
<organism evidence="11 12">
    <name type="scientific">Polarella glacialis</name>
    <name type="common">Dinoflagellate</name>
    <dbReference type="NCBI Taxonomy" id="89957"/>
    <lineage>
        <taxon>Eukaryota</taxon>
        <taxon>Sar</taxon>
        <taxon>Alveolata</taxon>
        <taxon>Dinophyceae</taxon>
        <taxon>Suessiales</taxon>
        <taxon>Suessiaceae</taxon>
        <taxon>Polarella</taxon>
    </lineage>
</organism>
<gene>
    <name evidence="10" type="ORF">PGLA1383_LOCUS56583</name>
    <name evidence="11" type="ORF">PGLA2088_LOCUS47737</name>
</gene>
<keyword evidence="5" id="KW-0653">Protein transport</keyword>
<keyword evidence="13" id="KW-1185">Reference proteome</keyword>
<feature type="transmembrane region" description="Helical" evidence="9">
    <location>
        <begin position="91"/>
        <end position="111"/>
    </location>
</feature>
<dbReference type="Proteomes" id="UP000654075">
    <property type="component" value="Unassembled WGS sequence"/>
</dbReference>
<reference evidence="11" key="1">
    <citation type="submission" date="2021-02" db="EMBL/GenBank/DDBJ databases">
        <authorList>
            <person name="Dougan E. K."/>
            <person name="Rhodes N."/>
            <person name="Thang M."/>
            <person name="Chan C."/>
        </authorList>
    </citation>
    <scope>NUCLEOTIDE SEQUENCE</scope>
</reference>
<dbReference type="EMBL" id="CAJNNV010033076">
    <property type="protein sequence ID" value="CAE8642031.1"/>
    <property type="molecule type" value="Genomic_DNA"/>
</dbReference>
<protein>
    <recommendedName>
        <fullName evidence="14">t-SNARE coiled-coil homology domain-containing protein</fullName>
    </recommendedName>
</protein>
<dbReference type="GO" id="GO:0012507">
    <property type="term" value="C:ER to Golgi transport vesicle membrane"/>
    <property type="evidence" value="ECO:0007669"/>
    <property type="project" value="TreeGrafter"/>
</dbReference>
<evidence type="ECO:0000313" key="10">
    <source>
        <dbReference type="EMBL" id="CAE8642031.1"/>
    </source>
</evidence>
<sequence length="116" mass="12991">MSSAASAGQDSRQQQLLSCDRKLQGAKAKLQDSQRVALETEESGFQVLSDLARQREGIERISGHVQTVDDNISGARRLLVQMSRRATIKKVALWFMVLLLLITIVVVVYFLCFKPQ</sequence>
<dbReference type="GO" id="GO:0031201">
    <property type="term" value="C:SNARE complex"/>
    <property type="evidence" value="ECO:0007669"/>
    <property type="project" value="TreeGrafter"/>
</dbReference>
<comment type="caution">
    <text evidence="11">The sequence shown here is derived from an EMBL/GenBank/DDBJ whole genome shotgun (WGS) entry which is preliminary data.</text>
</comment>
<dbReference type="GO" id="GO:0005789">
    <property type="term" value="C:endoplasmic reticulum membrane"/>
    <property type="evidence" value="ECO:0007669"/>
    <property type="project" value="TreeGrafter"/>
</dbReference>
<dbReference type="GO" id="GO:0005794">
    <property type="term" value="C:Golgi apparatus"/>
    <property type="evidence" value="ECO:0007669"/>
    <property type="project" value="TreeGrafter"/>
</dbReference>
<dbReference type="GO" id="GO:0015031">
    <property type="term" value="P:protein transport"/>
    <property type="evidence" value="ECO:0007669"/>
    <property type="project" value="UniProtKB-KW"/>
</dbReference>
<keyword evidence="7" id="KW-0175">Coiled coil</keyword>
<evidence type="ECO:0008006" key="14">
    <source>
        <dbReference type="Google" id="ProtNLM"/>
    </source>
</evidence>
<dbReference type="PANTHER" id="PTHR21230">
    <property type="entry name" value="VESICLE TRANSPORT V-SNARE PROTEIN VTI1-RELATED"/>
    <property type="match status" value="1"/>
</dbReference>
<comment type="similarity">
    <text evidence="2">Belongs to the VTI1 family.</text>
</comment>
<dbReference type="EMBL" id="CAJNNW010036527">
    <property type="protein sequence ID" value="CAE8735249.1"/>
    <property type="molecule type" value="Genomic_DNA"/>
</dbReference>
<dbReference type="PANTHER" id="PTHR21230:SF26">
    <property type="entry name" value="VESICLE TRANSPORT THROUGH INTERACTION WITH T-SNARES HOMOLOG 1A"/>
    <property type="match status" value="1"/>
</dbReference>
<evidence type="ECO:0000313" key="11">
    <source>
        <dbReference type="EMBL" id="CAE8735249.1"/>
    </source>
</evidence>
<proteinExistence type="inferred from homology"/>
<dbReference type="GO" id="GO:0000149">
    <property type="term" value="F:SNARE binding"/>
    <property type="evidence" value="ECO:0007669"/>
    <property type="project" value="TreeGrafter"/>
</dbReference>
<dbReference type="AlphaFoldDB" id="A0A813LPR4"/>
<evidence type="ECO:0000256" key="2">
    <source>
        <dbReference type="ARBA" id="ARBA00006108"/>
    </source>
</evidence>
<dbReference type="GO" id="GO:0006906">
    <property type="term" value="P:vesicle fusion"/>
    <property type="evidence" value="ECO:0007669"/>
    <property type="project" value="TreeGrafter"/>
</dbReference>
<dbReference type="GO" id="GO:0031902">
    <property type="term" value="C:late endosome membrane"/>
    <property type="evidence" value="ECO:0007669"/>
    <property type="project" value="TreeGrafter"/>
</dbReference>
<dbReference type="OrthoDB" id="430637at2759"/>
<dbReference type="CDD" id="cd15862">
    <property type="entry name" value="SNARE_Vti1"/>
    <property type="match status" value="1"/>
</dbReference>
<keyword evidence="3" id="KW-0813">Transport</keyword>
<evidence type="ECO:0000313" key="12">
    <source>
        <dbReference type="Proteomes" id="UP000626109"/>
    </source>
</evidence>
<evidence type="ECO:0000256" key="1">
    <source>
        <dbReference type="ARBA" id="ARBA00004211"/>
    </source>
</evidence>
<evidence type="ECO:0000256" key="3">
    <source>
        <dbReference type="ARBA" id="ARBA00022448"/>
    </source>
</evidence>
<evidence type="ECO:0000256" key="4">
    <source>
        <dbReference type="ARBA" id="ARBA00022692"/>
    </source>
</evidence>
<keyword evidence="8 9" id="KW-0472">Membrane</keyword>
<keyword evidence="4 9" id="KW-0812">Transmembrane</keyword>
<evidence type="ECO:0000256" key="9">
    <source>
        <dbReference type="SAM" id="Phobius"/>
    </source>
</evidence>
<accession>A0A813LPR4</accession>
<dbReference type="SUPFAM" id="SSF58038">
    <property type="entry name" value="SNARE fusion complex"/>
    <property type="match status" value="1"/>
</dbReference>
<evidence type="ECO:0000256" key="6">
    <source>
        <dbReference type="ARBA" id="ARBA00022989"/>
    </source>
</evidence>
<dbReference type="Pfam" id="PF12352">
    <property type="entry name" value="V-SNARE_C"/>
    <property type="match status" value="1"/>
</dbReference>
<evidence type="ECO:0000313" key="13">
    <source>
        <dbReference type="Proteomes" id="UP000654075"/>
    </source>
</evidence>
<dbReference type="FunFam" id="1.20.5.110:FF:000002">
    <property type="entry name" value="Vesicle transport through interaction with t-SNAREsB"/>
    <property type="match status" value="1"/>
</dbReference>
<dbReference type="OMA" id="MNFGVDW"/>
<comment type="subcellular location">
    <subcellularLocation>
        <location evidence="1">Membrane</location>
        <topology evidence="1">Single-pass type IV membrane protein</topology>
    </subcellularLocation>
</comment>
<name>A0A813LPR4_POLGL</name>
<dbReference type="Proteomes" id="UP000626109">
    <property type="component" value="Unassembled WGS sequence"/>
</dbReference>
<dbReference type="GO" id="GO:0005484">
    <property type="term" value="F:SNAP receptor activity"/>
    <property type="evidence" value="ECO:0007669"/>
    <property type="project" value="TreeGrafter"/>
</dbReference>